<feature type="chain" id="PRO_5043930454" evidence="1">
    <location>
        <begin position="29"/>
        <end position="70"/>
    </location>
</feature>
<reference evidence="2" key="1">
    <citation type="submission" date="2024-06" db="EMBL/GenBank/DDBJ databases">
        <title>Streptomyces sp. strain HUAS MG91 genome sequences.</title>
        <authorList>
            <person name="Mo P."/>
        </authorList>
    </citation>
    <scope>NUCLEOTIDE SEQUENCE</scope>
    <source>
        <strain evidence="2">HUAS MG91</strain>
    </source>
</reference>
<evidence type="ECO:0000256" key="1">
    <source>
        <dbReference type="SAM" id="SignalP"/>
    </source>
</evidence>
<dbReference type="AlphaFoldDB" id="A0AAU8IWH0"/>
<dbReference type="KEGG" id="stac:ABII15_20305"/>
<accession>A0AAU8IWH0</accession>
<gene>
    <name evidence="2" type="ORF">ABII15_20305</name>
</gene>
<sequence>MKQIVRRTSVAALIAAAALVPLSGAAQAATTQAPARSVAAAHPCGDDWECHHHWHHHGLDLGLGLGLGLG</sequence>
<name>A0AAU8IWH0_9ACTN</name>
<dbReference type="RefSeq" id="WP_353943744.1">
    <property type="nucleotide sequence ID" value="NZ_CP159534.1"/>
</dbReference>
<protein>
    <submittedName>
        <fullName evidence="2">Uncharacterized protein</fullName>
    </submittedName>
</protein>
<organism evidence="2">
    <name type="scientific">Streptomyces tabacisoli</name>
    <dbReference type="NCBI Taxonomy" id="3156398"/>
    <lineage>
        <taxon>Bacteria</taxon>
        <taxon>Bacillati</taxon>
        <taxon>Actinomycetota</taxon>
        <taxon>Actinomycetes</taxon>
        <taxon>Kitasatosporales</taxon>
        <taxon>Streptomycetaceae</taxon>
        <taxon>Streptomyces</taxon>
    </lineage>
</organism>
<feature type="signal peptide" evidence="1">
    <location>
        <begin position="1"/>
        <end position="28"/>
    </location>
</feature>
<proteinExistence type="predicted"/>
<evidence type="ECO:0000313" key="2">
    <source>
        <dbReference type="EMBL" id="XCJ72164.1"/>
    </source>
</evidence>
<dbReference type="EMBL" id="CP159534">
    <property type="protein sequence ID" value="XCJ72164.1"/>
    <property type="molecule type" value="Genomic_DNA"/>
</dbReference>
<keyword evidence="1" id="KW-0732">Signal</keyword>